<reference evidence="2" key="2">
    <citation type="journal article" date="2020" name="Plant Dis.">
        <title>A Grain Rot of Rice in Iran Caused by a Xanthomonas Strain Closely Related to X. sacchari.</title>
        <authorList>
            <person name="Mirghasempour S.A."/>
            <person name="Huang S."/>
            <person name="Studholme D.J."/>
            <person name="Brady C.L."/>
        </authorList>
    </citation>
    <scope>NUCLEOTIDE SEQUENCE</scope>
    <source>
        <strain evidence="2">SAM114</strain>
    </source>
</reference>
<dbReference type="EMBL" id="WJPM01000001">
    <property type="protein sequence ID" value="MRH73427.1"/>
    <property type="molecule type" value="Genomic_DNA"/>
</dbReference>
<comment type="caution">
    <text evidence="1">The sequence shown here is derived from an EMBL/GenBank/DDBJ whole genome shotgun (WGS) entry which is preliminary data.</text>
</comment>
<evidence type="ECO:0000313" key="2">
    <source>
        <dbReference type="EMBL" id="MRH73427.1"/>
    </source>
</evidence>
<keyword evidence="3" id="KW-1185">Reference proteome</keyword>
<evidence type="ECO:0000313" key="3">
    <source>
        <dbReference type="Proteomes" id="UP000437931"/>
    </source>
</evidence>
<dbReference type="Proteomes" id="UP000437931">
    <property type="component" value="Unassembled WGS sequence"/>
</dbReference>
<evidence type="ECO:0000313" key="1">
    <source>
        <dbReference type="EMBL" id="MRG98782.1"/>
    </source>
</evidence>
<organism evidence="1 4">
    <name type="scientific">Xanthomonas sontii</name>
    <dbReference type="NCBI Taxonomy" id="2650745"/>
    <lineage>
        <taxon>Bacteria</taxon>
        <taxon>Pseudomonadati</taxon>
        <taxon>Pseudomonadota</taxon>
        <taxon>Gammaproteobacteria</taxon>
        <taxon>Lysobacterales</taxon>
        <taxon>Lysobacteraceae</taxon>
        <taxon>Xanthomonas</taxon>
    </lineage>
</organism>
<dbReference type="AlphaFoldDB" id="A0A6N7Q2V9"/>
<name>A0A6N7Q2V9_9XANT</name>
<reference evidence="3 4" key="1">
    <citation type="submission" date="2019-11" db="EMBL/GenBank/DDBJ databases">
        <title>First report of rice panicle blight caused by Xanthomonas sp. in Iran.</title>
        <authorList>
            <person name="Mirghasempour S.A."/>
            <person name="Huang S."/>
            <person name="Brady C.L."/>
            <person name="Studholme D.J."/>
        </authorList>
    </citation>
    <scope>NUCLEOTIDE SEQUENCE [LARGE SCALE GENOMIC DNA]</scope>
    <source>
        <strain evidence="1 4">ASD011</strain>
        <strain evidence="3">SAM114</strain>
    </source>
</reference>
<accession>A0A6N7Q2V9</accession>
<evidence type="ECO:0000313" key="4">
    <source>
        <dbReference type="Proteomes" id="UP000439314"/>
    </source>
</evidence>
<proteinExistence type="predicted"/>
<protein>
    <submittedName>
        <fullName evidence="1">Uncharacterized protein</fullName>
    </submittedName>
</protein>
<dbReference type="RefSeq" id="WP_153750299.1">
    <property type="nucleotide sequence ID" value="NZ_WJPM01000001.1"/>
</dbReference>
<dbReference type="Proteomes" id="UP000439314">
    <property type="component" value="Unassembled WGS sequence"/>
</dbReference>
<dbReference type="EMBL" id="WJPN01000001">
    <property type="protein sequence ID" value="MRG98782.1"/>
    <property type="molecule type" value="Genomic_DNA"/>
</dbReference>
<sequence>MPWRPLELLLRRSEGLGGIPGMTVLVKDRNYHFGKSWFTILFFDLIRTWVARGDAGRACDMSTTTALA</sequence>
<gene>
    <name evidence="1" type="ORF">GIY21_00575</name>
    <name evidence="2" type="ORF">GIY22_02195</name>
</gene>